<evidence type="ECO:0000313" key="1">
    <source>
        <dbReference type="EMBL" id="KAG8061092.1"/>
    </source>
</evidence>
<accession>A0A8J5S641</accession>
<keyword evidence="2" id="KW-1185">Reference proteome</keyword>
<dbReference type="EMBL" id="JAAALK010000286">
    <property type="protein sequence ID" value="KAG8061092.1"/>
    <property type="molecule type" value="Genomic_DNA"/>
</dbReference>
<comment type="caution">
    <text evidence="1">The sequence shown here is derived from an EMBL/GenBank/DDBJ whole genome shotgun (WGS) entry which is preliminary data.</text>
</comment>
<dbReference type="AlphaFoldDB" id="A0A8J5S641"/>
<gene>
    <name evidence="1" type="ORF">GUJ93_ZPchr0003g16689</name>
</gene>
<reference evidence="1" key="1">
    <citation type="journal article" date="2021" name="bioRxiv">
        <title>Whole Genome Assembly and Annotation of Northern Wild Rice, Zizania palustris L., Supports a Whole Genome Duplication in the Zizania Genus.</title>
        <authorList>
            <person name="Haas M."/>
            <person name="Kono T."/>
            <person name="Macchietto M."/>
            <person name="Millas R."/>
            <person name="McGilp L."/>
            <person name="Shao M."/>
            <person name="Duquette J."/>
            <person name="Hirsch C.N."/>
            <person name="Kimball J."/>
        </authorList>
    </citation>
    <scope>NUCLEOTIDE SEQUENCE</scope>
    <source>
        <tissue evidence="1">Fresh leaf tissue</tissue>
    </source>
</reference>
<organism evidence="1 2">
    <name type="scientific">Zizania palustris</name>
    <name type="common">Northern wild rice</name>
    <dbReference type="NCBI Taxonomy" id="103762"/>
    <lineage>
        <taxon>Eukaryota</taxon>
        <taxon>Viridiplantae</taxon>
        <taxon>Streptophyta</taxon>
        <taxon>Embryophyta</taxon>
        <taxon>Tracheophyta</taxon>
        <taxon>Spermatophyta</taxon>
        <taxon>Magnoliopsida</taxon>
        <taxon>Liliopsida</taxon>
        <taxon>Poales</taxon>
        <taxon>Poaceae</taxon>
        <taxon>BOP clade</taxon>
        <taxon>Oryzoideae</taxon>
        <taxon>Oryzeae</taxon>
        <taxon>Zizaniinae</taxon>
        <taxon>Zizania</taxon>
    </lineage>
</organism>
<proteinExistence type="predicted"/>
<protein>
    <submittedName>
        <fullName evidence="1">Uncharacterized protein</fullName>
    </submittedName>
</protein>
<dbReference type="Proteomes" id="UP000729402">
    <property type="component" value="Unassembled WGS sequence"/>
</dbReference>
<name>A0A8J5S641_ZIZPA</name>
<reference evidence="1" key="2">
    <citation type="submission" date="2021-02" db="EMBL/GenBank/DDBJ databases">
        <authorList>
            <person name="Kimball J.A."/>
            <person name="Haas M.W."/>
            <person name="Macchietto M."/>
            <person name="Kono T."/>
            <person name="Duquette J."/>
            <person name="Shao M."/>
        </authorList>
    </citation>
    <scope>NUCLEOTIDE SEQUENCE</scope>
    <source>
        <tissue evidence="1">Fresh leaf tissue</tissue>
    </source>
</reference>
<evidence type="ECO:0000313" key="2">
    <source>
        <dbReference type="Proteomes" id="UP000729402"/>
    </source>
</evidence>
<sequence length="105" mass="10083">MRTMARGWTAALGLAAGGAGLGGRRGGRGSAVLGAGLGGARGSAAGGVGLSDARGGARRPAARALVALGAKLGVQRCRAQGCSVDNGWRRGLGGGRDSRGSRVTA</sequence>